<proteinExistence type="predicted"/>
<feature type="compositionally biased region" description="Basic and acidic residues" evidence="1">
    <location>
        <begin position="128"/>
        <end position="149"/>
    </location>
</feature>
<comment type="caution">
    <text evidence="3">The sequence shown here is derived from an EMBL/GenBank/DDBJ whole genome shotgun (WGS) entry which is preliminary data.</text>
</comment>
<feature type="region of interest" description="Disordered" evidence="1">
    <location>
        <begin position="128"/>
        <end position="157"/>
    </location>
</feature>
<dbReference type="EMBL" id="VOGC01000007">
    <property type="protein sequence ID" value="MQN01886.1"/>
    <property type="molecule type" value="Genomic_DNA"/>
</dbReference>
<dbReference type="Proteomes" id="UP000460257">
    <property type="component" value="Unassembled WGS sequence"/>
</dbReference>
<evidence type="ECO:0000256" key="2">
    <source>
        <dbReference type="SAM" id="Phobius"/>
    </source>
</evidence>
<dbReference type="AlphaFoldDB" id="A0A6N7IZW5"/>
<organism evidence="3 4">
    <name type="scientific">Candidatus Weimeria bifida</name>
    <dbReference type="NCBI Taxonomy" id="2599074"/>
    <lineage>
        <taxon>Bacteria</taxon>
        <taxon>Bacillati</taxon>
        <taxon>Bacillota</taxon>
        <taxon>Clostridia</taxon>
        <taxon>Lachnospirales</taxon>
        <taxon>Lachnospiraceae</taxon>
        <taxon>Candidatus Weimeria</taxon>
    </lineage>
</organism>
<gene>
    <name evidence="3" type="ORF">FRC54_08260</name>
</gene>
<keyword evidence="2" id="KW-0472">Membrane</keyword>
<evidence type="ECO:0000313" key="4">
    <source>
        <dbReference type="Proteomes" id="UP000460257"/>
    </source>
</evidence>
<evidence type="ECO:0000256" key="1">
    <source>
        <dbReference type="SAM" id="MobiDB-lite"/>
    </source>
</evidence>
<keyword evidence="4" id="KW-1185">Reference proteome</keyword>
<feature type="transmembrane region" description="Helical" evidence="2">
    <location>
        <begin position="48"/>
        <end position="69"/>
    </location>
</feature>
<reference evidence="3" key="1">
    <citation type="journal article" date="2020" name="Appl. Environ. Microbiol.">
        <title>Medium-Chain Fatty Acid Synthesis by 'Candidatus Weimeria bifida' gen. nov., sp. nov., and 'Candidatus Pseudoramibacter fermentans' sp. nov.</title>
        <authorList>
            <person name="Scarborough M.J."/>
            <person name="Myers K.S."/>
            <person name="Donohue T.J."/>
            <person name="Noguera D.R."/>
        </authorList>
    </citation>
    <scope>NUCLEOTIDE SEQUENCE</scope>
    <source>
        <strain evidence="3">LCO1.1</strain>
    </source>
</reference>
<accession>A0A6N7IZW5</accession>
<sequence length="157" mass="18663">MIDTERVKKMTQMALREKRSGIKLDSVDDIDKKDFLSFYGVRSFFQSTIIYCVLFILIIVLIFSTVTVQVNRLNIAITVFAGIMGYLFFMLFYSGYSRRQNIRRFAEYQQIADDQRNDLKILEEMYEKEERESHGQQEKTDRDEQNEDRPGDEEPNQ</sequence>
<protein>
    <submittedName>
        <fullName evidence="3">Uncharacterized protein</fullName>
    </submittedName>
</protein>
<feature type="transmembrane region" description="Helical" evidence="2">
    <location>
        <begin position="75"/>
        <end position="96"/>
    </location>
</feature>
<evidence type="ECO:0000313" key="3">
    <source>
        <dbReference type="EMBL" id="MQN01886.1"/>
    </source>
</evidence>
<keyword evidence="2" id="KW-1133">Transmembrane helix</keyword>
<keyword evidence="2" id="KW-0812">Transmembrane</keyword>
<name>A0A6N7IZW5_9FIRM</name>